<comment type="cofactor">
    <cofactor evidence="1 15">
        <name>pyridoxal 5'-phosphate</name>
        <dbReference type="ChEBI" id="CHEBI:597326"/>
    </cofactor>
</comment>
<dbReference type="InterPro" id="IPR043132">
    <property type="entry name" value="BCAT-like_C"/>
</dbReference>
<comment type="function">
    <text evidence="2">Acts on leucine, isoleucine and valine.</text>
</comment>
<dbReference type="InterPro" id="IPR018300">
    <property type="entry name" value="Aminotrans_IV_CS"/>
</dbReference>
<dbReference type="GO" id="GO:0004084">
    <property type="term" value="F:branched-chain-amino-acid transaminase activity"/>
    <property type="evidence" value="ECO:0007669"/>
    <property type="project" value="UniProtKB-EC"/>
</dbReference>
<dbReference type="SUPFAM" id="SSF56752">
    <property type="entry name" value="D-aminoacid aminotransferase-like PLP-dependent enzymes"/>
    <property type="match status" value="1"/>
</dbReference>
<keyword evidence="9 15" id="KW-0663">Pyridoxal phosphate</keyword>
<dbReference type="PANTHER" id="PTHR42743">
    <property type="entry name" value="AMINO-ACID AMINOTRANSFERASE"/>
    <property type="match status" value="1"/>
</dbReference>
<dbReference type="InterPro" id="IPR001544">
    <property type="entry name" value="Aminotrans_IV"/>
</dbReference>
<dbReference type="Gene3D" id="3.30.470.10">
    <property type="match status" value="1"/>
</dbReference>
<evidence type="ECO:0000256" key="11">
    <source>
        <dbReference type="ARBA" id="ARBA00048212"/>
    </source>
</evidence>
<dbReference type="PROSITE" id="PS00770">
    <property type="entry name" value="AA_TRANSFER_CLASS_4"/>
    <property type="match status" value="1"/>
</dbReference>
<evidence type="ECO:0000313" key="16">
    <source>
        <dbReference type="EMBL" id="MFC3209300.1"/>
    </source>
</evidence>
<comment type="pathway">
    <text evidence="4">Amino-acid biosynthesis; L-valine biosynthesis; L-valine from pyruvate: step 4/4.</text>
</comment>
<keyword evidence="10" id="KW-0100">Branched-chain amino acid biosynthesis</keyword>
<keyword evidence="16" id="KW-0808">Transferase</keyword>
<evidence type="ECO:0000256" key="12">
    <source>
        <dbReference type="ARBA" id="ARBA00048798"/>
    </source>
</evidence>
<keyword evidence="16" id="KW-0032">Aminotransferase</keyword>
<comment type="catalytic activity">
    <reaction evidence="11">
        <text>L-valine + 2-oxoglutarate = 3-methyl-2-oxobutanoate + L-glutamate</text>
        <dbReference type="Rhea" id="RHEA:24813"/>
        <dbReference type="ChEBI" id="CHEBI:11851"/>
        <dbReference type="ChEBI" id="CHEBI:16810"/>
        <dbReference type="ChEBI" id="CHEBI:29985"/>
        <dbReference type="ChEBI" id="CHEBI:57762"/>
        <dbReference type="EC" id="2.6.1.42"/>
    </reaction>
</comment>
<dbReference type="RefSeq" id="WP_378225556.1">
    <property type="nucleotide sequence ID" value="NZ_JBHRTK010000034.1"/>
</dbReference>
<evidence type="ECO:0000256" key="4">
    <source>
        <dbReference type="ARBA" id="ARBA00004931"/>
    </source>
</evidence>
<dbReference type="InterPro" id="IPR050571">
    <property type="entry name" value="Class-IV_PLP-Dep_Aminotrnsfr"/>
</dbReference>
<comment type="catalytic activity">
    <reaction evidence="12">
        <text>L-isoleucine + 2-oxoglutarate = (S)-3-methyl-2-oxopentanoate + L-glutamate</text>
        <dbReference type="Rhea" id="RHEA:24801"/>
        <dbReference type="ChEBI" id="CHEBI:16810"/>
        <dbReference type="ChEBI" id="CHEBI:29985"/>
        <dbReference type="ChEBI" id="CHEBI:35146"/>
        <dbReference type="ChEBI" id="CHEBI:58045"/>
        <dbReference type="EC" id="2.6.1.42"/>
    </reaction>
</comment>
<comment type="pathway">
    <text evidence="5">Amino-acid biosynthesis; L-leucine biosynthesis; L-leucine from 3-methyl-2-oxobutanoate: step 4/4.</text>
</comment>
<dbReference type="EC" id="2.6.1.42" evidence="7"/>
<name>A0ABV7KGD7_9HYPH</name>
<evidence type="ECO:0000256" key="9">
    <source>
        <dbReference type="ARBA" id="ARBA00022898"/>
    </source>
</evidence>
<dbReference type="InterPro" id="IPR036038">
    <property type="entry name" value="Aminotransferase-like"/>
</dbReference>
<comment type="catalytic activity">
    <reaction evidence="13">
        <text>L-leucine + 2-oxoglutarate = 4-methyl-2-oxopentanoate + L-glutamate</text>
        <dbReference type="Rhea" id="RHEA:18321"/>
        <dbReference type="ChEBI" id="CHEBI:16810"/>
        <dbReference type="ChEBI" id="CHEBI:17865"/>
        <dbReference type="ChEBI" id="CHEBI:29985"/>
        <dbReference type="ChEBI" id="CHEBI:57427"/>
        <dbReference type="EC" id="2.6.1.42"/>
    </reaction>
</comment>
<evidence type="ECO:0000313" key="17">
    <source>
        <dbReference type="Proteomes" id="UP001595583"/>
    </source>
</evidence>
<organism evidence="16 17">
    <name type="scientific">Aquamicrobium soli</name>
    <dbReference type="NCBI Taxonomy" id="1811518"/>
    <lineage>
        <taxon>Bacteria</taxon>
        <taxon>Pseudomonadati</taxon>
        <taxon>Pseudomonadota</taxon>
        <taxon>Alphaproteobacteria</taxon>
        <taxon>Hyphomicrobiales</taxon>
        <taxon>Phyllobacteriaceae</taxon>
        <taxon>Aquamicrobium</taxon>
    </lineage>
</organism>
<dbReference type="PANTHER" id="PTHR42743:SF11">
    <property type="entry name" value="AMINODEOXYCHORISMATE LYASE"/>
    <property type="match status" value="1"/>
</dbReference>
<comment type="caution">
    <text evidence="16">The sequence shown here is derived from an EMBL/GenBank/DDBJ whole genome shotgun (WGS) entry which is preliminary data.</text>
</comment>
<dbReference type="Gene3D" id="3.20.10.10">
    <property type="entry name" value="D-amino Acid Aminotransferase, subunit A, domain 2"/>
    <property type="match status" value="1"/>
</dbReference>
<evidence type="ECO:0000256" key="5">
    <source>
        <dbReference type="ARBA" id="ARBA00005072"/>
    </source>
</evidence>
<comment type="similarity">
    <text evidence="6 14">Belongs to the class-IV pyridoxal-phosphate-dependent aminotransferase family.</text>
</comment>
<dbReference type="NCBIfam" id="NF009896">
    <property type="entry name" value="PRK13356.1"/>
    <property type="match status" value="1"/>
</dbReference>
<comment type="pathway">
    <text evidence="3">Amino-acid biosynthesis; L-isoleucine biosynthesis; L-isoleucine from 2-oxobutanoate: step 4/4.</text>
</comment>
<protein>
    <recommendedName>
        <fullName evidence="8">Probable branched-chain-amino-acid aminotransferase</fullName>
        <ecNumber evidence="7">2.6.1.42</ecNumber>
    </recommendedName>
</protein>
<keyword evidence="17" id="KW-1185">Reference proteome</keyword>
<evidence type="ECO:0000256" key="15">
    <source>
        <dbReference type="RuleBase" id="RU004516"/>
    </source>
</evidence>
<proteinExistence type="inferred from homology"/>
<accession>A0ABV7KGD7</accession>
<dbReference type="InterPro" id="IPR043131">
    <property type="entry name" value="BCAT-like_N"/>
</dbReference>
<evidence type="ECO:0000256" key="7">
    <source>
        <dbReference type="ARBA" id="ARBA00013053"/>
    </source>
</evidence>
<dbReference type="Pfam" id="PF01063">
    <property type="entry name" value="Aminotran_4"/>
    <property type="match status" value="1"/>
</dbReference>
<reference evidence="17" key="1">
    <citation type="journal article" date="2019" name="Int. J. Syst. Evol. Microbiol.">
        <title>The Global Catalogue of Microorganisms (GCM) 10K type strain sequencing project: providing services to taxonomists for standard genome sequencing and annotation.</title>
        <authorList>
            <consortium name="The Broad Institute Genomics Platform"/>
            <consortium name="The Broad Institute Genome Sequencing Center for Infectious Disease"/>
            <person name="Wu L."/>
            <person name="Ma J."/>
        </authorList>
    </citation>
    <scope>NUCLEOTIDE SEQUENCE [LARGE SCALE GENOMIC DNA]</scope>
    <source>
        <strain evidence="17">KCTC 52165</strain>
    </source>
</reference>
<evidence type="ECO:0000256" key="8">
    <source>
        <dbReference type="ARBA" id="ARBA00014472"/>
    </source>
</evidence>
<evidence type="ECO:0000256" key="14">
    <source>
        <dbReference type="RuleBase" id="RU004106"/>
    </source>
</evidence>
<dbReference type="Proteomes" id="UP001595583">
    <property type="component" value="Unassembled WGS sequence"/>
</dbReference>
<evidence type="ECO:0000256" key="13">
    <source>
        <dbReference type="ARBA" id="ARBA00049229"/>
    </source>
</evidence>
<gene>
    <name evidence="16" type="ORF">ACFOHJ_24050</name>
</gene>
<evidence type="ECO:0000256" key="3">
    <source>
        <dbReference type="ARBA" id="ARBA00004824"/>
    </source>
</evidence>
<dbReference type="EMBL" id="JBHRTK010000034">
    <property type="protein sequence ID" value="MFC3209300.1"/>
    <property type="molecule type" value="Genomic_DNA"/>
</dbReference>
<keyword evidence="10" id="KW-0028">Amino-acid biosynthesis</keyword>
<evidence type="ECO:0000256" key="1">
    <source>
        <dbReference type="ARBA" id="ARBA00001933"/>
    </source>
</evidence>
<sequence>MNAKSATWTYYDGRWQEGDVRILGAASHATWLGSLVFDGARLFEGVAPDLDLHAARINDSARALGLEPTLSAGDIEALTREGLEKFSPGTDVYIRPMYWAEESDAGTVPPLASSTAFALCLEAIPMAAPTGFTVTTTSFRRPTLEVMPVNAKAACLYPNNARMMREAKAKGFHNALVTDMLGNVAETATSNVFMARGGEVFTPVPNGTFLNGITRQRVISLLRQAGVTVHETTLSIQDFREADEIFSSGNMSKVVPITAFDDKKLEFGPLAKKARALYWEWAHA</sequence>
<evidence type="ECO:0000256" key="10">
    <source>
        <dbReference type="ARBA" id="ARBA00023304"/>
    </source>
</evidence>
<evidence type="ECO:0000256" key="6">
    <source>
        <dbReference type="ARBA" id="ARBA00009320"/>
    </source>
</evidence>
<evidence type="ECO:0000256" key="2">
    <source>
        <dbReference type="ARBA" id="ARBA00003109"/>
    </source>
</evidence>